<evidence type="ECO:0000313" key="2">
    <source>
        <dbReference type="Proteomes" id="UP000237889"/>
    </source>
</evidence>
<dbReference type="KEGG" id="phr:C6569_15855"/>
<organism evidence="1 2">
    <name type="scientific">Phreatobacter cathodiphilus</name>
    <dbReference type="NCBI Taxonomy" id="1868589"/>
    <lineage>
        <taxon>Bacteria</taxon>
        <taxon>Pseudomonadati</taxon>
        <taxon>Pseudomonadota</taxon>
        <taxon>Alphaproteobacteria</taxon>
        <taxon>Hyphomicrobiales</taxon>
        <taxon>Phreatobacteraceae</taxon>
        <taxon>Phreatobacter</taxon>
    </lineage>
</organism>
<keyword evidence="2" id="KW-1185">Reference proteome</keyword>
<reference evidence="1 2" key="1">
    <citation type="submission" date="2018-03" db="EMBL/GenBank/DDBJ databases">
        <title>Genome sequencing of Phreatobacter sp.</title>
        <authorList>
            <person name="Kim S.-J."/>
            <person name="Heo J."/>
            <person name="Kwon S.-W."/>
        </authorList>
    </citation>
    <scope>NUCLEOTIDE SEQUENCE [LARGE SCALE GENOMIC DNA]</scope>
    <source>
        <strain evidence="1 2">S-12</strain>
    </source>
</reference>
<dbReference type="EMBL" id="CP027668">
    <property type="protein sequence ID" value="AVO46408.1"/>
    <property type="molecule type" value="Genomic_DNA"/>
</dbReference>
<dbReference type="RefSeq" id="WP_106749748.1">
    <property type="nucleotide sequence ID" value="NZ_CP027668.1"/>
</dbReference>
<dbReference type="Proteomes" id="UP000237889">
    <property type="component" value="Chromosome"/>
</dbReference>
<dbReference type="OrthoDB" id="8453614at2"/>
<evidence type="ECO:0000313" key="1">
    <source>
        <dbReference type="EMBL" id="AVO46408.1"/>
    </source>
</evidence>
<sequence length="101" mass="10315">MLLGDLIARFADPLTVDAALAAVDDLALVTRITVRADAAGLSTGAFAAECVAHYADTASDEEWTTLMGQMGRAEDPGIVLMRRALDAGCSEGTGGCTCGGH</sequence>
<dbReference type="AlphaFoldDB" id="A0A2S0NE37"/>
<name>A0A2S0NE37_9HYPH</name>
<gene>
    <name evidence="1" type="ORF">C6569_15855</name>
</gene>
<accession>A0A2S0NE37</accession>
<proteinExistence type="predicted"/>
<protein>
    <submittedName>
        <fullName evidence="1">Uncharacterized protein</fullName>
    </submittedName>
</protein>